<dbReference type="Pfam" id="PF02492">
    <property type="entry name" value="cobW"/>
    <property type="match status" value="1"/>
</dbReference>
<evidence type="ECO:0000259" key="1">
    <source>
        <dbReference type="Pfam" id="PF02492"/>
    </source>
</evidence>
<evidence type="ECO:0000313" key="3">
    <source>
        <dbReference type="Proteomes" id="UP000036958"/>
    </source>
</evidence>
<dbReference type="EMBL" id="LGIA01000004">
    <property type="protein sequence ID" value="KOH47126.1"/>
    <property type="molecule type" value="Genomic_DNA"/>
</dbReference>
<feature type="domain" description="CobW/HypB/UreG nucleotide-binding" evidence="1">
    <location>
        <begin position="8"/>
        <end position="190"/>
    </location>
</feature>
<dbReference type="OrthoDB" id="9808822at2"/>
<dbReference type="RefSeq" id="WP_053178661.1">
    <property type="nucleotide sequence ID" value="NZ_LGIA01000004.1"/>
</dbReference>
<reference evidence="3" key="1">
    <citation type="submission" date="2015-07" db="EMBL/GenBank/DDBJ databases">
        <title>Genome sequencing of Sunxiuqinia dokdonensis strain SK.</title>
        <authorList>
            <person name="Ahn S."/>
            <person name="Kim B.-C."/>
        </authorList>
    </citation>
    <scope>NUCLEOTIDE SEQUENCE [LARGE SCALE GENOMIC DNA]</scope>
    <source>
        <strain evidence="3">SK</strain>
    </source>
</reference>
<protein>
    <recommendedName>
        <fullName evidence="1">CobW/HypB/UreG nucleotide-binding domain-containing protein</fullName>
    </recommendedName>
</protein>
<organism evidence="2 3">
    <name type="scientific">Sunxiuqinia dokdonensis</name>
    <dbReference type="NCBI Taxonomy" id="1409788"/>
    <lineage>
        <taxon>Bacteria</taxon>
        <taxon>Pseudomonadati</taxon>
        <taxon>Bacteroidota</taxon>
        <taxon>Bacteroidia</taxon>
        <taxon>Marinilabiliales</taxon>
        <taxon>Prolixibacteraceae</taxon>
        <taxon>Sunxiuqinia</taxon>
    </lineage>
</organism>
<dbReference type="PATRIC" id="fig|1409788.3.peg.61"/>
<dbReference type="STRING" id="1409788.NC99_00610"/>
<dbReference type="Proteomes" id="UP000036958">
    <property type="component" value="Unassembled WGS sequence"/>
</dbReference>
<dbReference type="InterPro" id="IPR003495">
    <property type="entry name" value="CobW/HypB/UreG_nucleotide-bd"/>
</dbReference>
<evidence type="ECO:0000313" key="2">
    <source>
        <dbReference type="EMBL" id="KOH47126.1"/>
    </source>
</evidence>
<dbReference type="PANTHER" id="PTHR13748">
    <property type="entry name" value="COBW-RELATED"/>
    <property type="match status" value="1"/>
</dbReference>
<dbReference type="InterPro" id="IPR027417">
    <property type="entry name" value="P-loop_NTPase"/>
</dbReference>
<dbReference type="GO" id="GO:0005737">
    <property type="term" value="C:cytoplasm"/>
    <property type="evidence" value="ECO:0007669"/>
    <property type="project" value="TreeGrafter"/>
</dbReference>
<comment type="caution">
    <text evidence="2">The sequence shown here is derived from an EMBL/GenBank/DDBJ whole genome shotgun (WGS) entry which is preliminary data.</text>
</comment>
<dbReference type="AlphaFoldDB" id="A0A0L8VF92"/>
<gene>
    <name evidence="2" type="ORF">NC99_00610</name>
</gene>
<dbReference type="PANTHER" id="PTHR13748:SF62">
    <property type="entry name" value="COBW DOMAIN-CONTAINING PROTEIN"/>
    <property type="match status" value="1"/>
</dbReference>
<dbReference type="Gene3D" id="3.40.50.300">
    <property type="entry name" value="P-loop containing nucleotide triphosphate hydrolases"/>
    <property type="match status" value="1"/>
</dbReference>
<dbReference type="InterPro" id="IPR051316">
    <property type="entry name" value="Zinc-reg_GTPase_activator"/>
</dbReference>
<accession>A0A0L8VF92</accession>
<sequence length="365" mass="40177">MIDKTRLIVVGGFLGAGKTTLLYETTKFLMNQGKKVGLITNDQASELVDTAILLQTNVKVAEVSGSCFCCNFNGFINSIKQVNTDSNADIIIAEPVGSCTDLSATIIQPLKTNLKQELIISPLTVLADPFKLKSILNGENAGLHPSSAYIYQKQLEESDIILITKTDLLKQKDLESLKEKVKLLYPSSDVLAVSSKTGDGIDNWLKLIQTKIKSGQKIIQVDYDTYAEGEAVLGWLNASVTLDGKKIDWDETAKTFMQDLNNKIEEQNISVGHLKIILENGSNQLIGNLTGTSETLSFRGEAGISDNVQMIINARIGVTPEKLDKIVKESLEKFIADKIRMKINAWKCLSPGYPNPTYRFTKIVD</sequence>
<dbReference type="SUPFAM" id="SSF52540">
    <property type="entry name" value="P-loop containing nucleoside triphosphate hydrolases"/>
    <property type="match status" value="1"/>
</dbReference>
<proteinExistence type="predicted"/>
<name>A0A0L8VF92_9BACT</name>
<keyword evidence="3" id="KW-1185">Reference proteome</keyword>